<feature type="domain" description="GP-PDE" evidence="3">
    <location>
        <begin position="381"/>
        <end position="610"/>
    </location>
</feature>
<feature type="compositionally biased region" description="Low complexity" evidence="1">
    <location>
        <begin position="325"/>
        <end position="344"/>
    </location>
</feature>
<feature type="transmembrane region" description="Helical" evidence="2">
    <location>
        <begin position="76"/>
        <end position="97"/>
    </location>
</feature>
<evidence type="ECO:0000256" key="2">
    <source>
        <dbReference type="SAM" id="Phobius"/>
    </source>
</evidence>
<feature type="transmembrane region" description="Helical" evidence="2">
    <location>
        <begin position="224"/>
        <end position="249"/>
    </location>
</feature>
<evidence type="ECO:0000256" key="1">
    <source>
        <dbReference type="SAM" id="MobiDB-lite"/>
    </source>
</evidence>
<feature type="transmembrane region" description="Helical" evidence="2">
    <location>
        <begin position="269"/>
        <end position="295"/>
    </location>
</feature>
<dbReference type="PANTHER" id="PTHR46211">
    <property type="entry name" value="GLYCEROPHOSPHORYL DIESTER PHOSPHODIESTERASE"/>
    <property type="match status" value="1"/>
</dbReference>
<evidence type="ECO:0000313" key="5">
    <source>
        <dbReference type="Proteomes" id="UP000675163"/>
    </source>
</evidence>
<organism evidence="4 5">
    <name type="scientific">Leucobacter exalbidus</name>
    <dbReference type="NCBI Taxonomy" id="662960"/>
    <lineage>
        <taxon>Bacteria</taxon>
        <taxon>Bacillati</taxon>
        <taxon>Actinomycetota</taxon>
        <taxon>Actinomycetes</taxon>
        <taxon>Micrococcales</taxon>
        <taxon>Microbacteriaceae</taxon>
        <taxon>Leucobacter</taxon>
    </lineage>
</organism>
<keyword evidence="4" id="KW-0378">Hydrolase</keyword>
<dbReference type="Gene3D" id="3.20.20.190">
    <property type="entry name" value="Phosphatidylinositol (PI) phosphodiesterase"/>
    <property type="match status" value="1"/>
</dbReference>
<evidence type="ECO:0000259" key="3">
    <source>
        <dbReference type="PROSITE" id="PS51704"/>
    </source>
</evidence>
<accession>A0A940T6F7</accession>
<dbReference type="EMBL" id="JAFIDA010000001">
    <property type="protein sequence ID" value="MBP1326956.1"/>
    <property type="molecule type" value="Genomic_DNA"/>
</dbReference>
<name>A0A940T6F7_9MICO</name>
<feature type="region of interest" description="Disordered" evidence="1">
    <location>
        <begin position="312"/>
        <end position="344"/>
    </location>
</feature>
<dbReference type="GO" id="GO:0006629">
    <property type="term" value="P:lipid metabolic process"/>
    <property type="evidence" value="ECO:0007669"/>
    <property type="project" value="InterPro"/>
</dbReference>
<gene>
    <name evidence="4" type="ORF">JOF28_002188</name>
</gene>
<dbReference type="AlphaFoldDB" id="A0A940T6F7"/>
<dbReference type="PROSITE" id="PS51704">
    <property type="entry name" value="GP_PDE"/>
    <property type="match status" value="1"/>
</dbReference>
<dbReference type="SUPFAM" id="SSF51695">
    <property type="entry name" value="PLC-like phosphodiesterases"/>
    <property type="match status" value="1"/>
</dbReference>
<dbReference type="Pfam" id="PF03009">
    <property type="entry name" value="GDPD"/>
    <property type="match status" value="1"/>
</dbReference>
<dbReference type="RefSeq" id="WP_209705782.1">
    <property type="nucleotide sequence ID" value="NZ_JAFIDA010000001.1"/>
</dbReference>
<feature type="transmembrane region" description="Helical" evidence="2">
    <location>
        <begin position="33"/>
        <end position="56"/>
    </location>
</feature>
<feature type="transmembrane region" description="Helical" evidence="2">
    <location>
        <begin position="348"/>
        <end position="369"/>
    </location>
</feature>
<dbReference type="EC" id="3.1.4.46" evidence="4"/>
<evidence type="ECO:0000313" key="4">
    <source>
        <dbReference type="EMBL" id="MBP1326956.1"/>
    </source>
</evidence>
<dbReference type="PANTHER" id="PTHR46211:SF8">
    <property type="entry name" value="PHOSPHODIESTERASE"/>
    <property type="match status" value="1"/>
</dbReference>
<comment type="caution">
    <text evidence="4">The sequence shown here is derived from an EMBL/GenBank/DDBJ whole genome shotgun (WGS) entry which is preliminary data.</text>
</comment>
<keyword evidence="5" id="KW-1185">Reference proteome</keyword>
<dbReference type="GO" id="GO:0008889">
    <property type="term" value="F:glycerophosphodiester phosphodiesterase activity"/>
    <property type="evidence" value="ECO:0007669"/>
    <property type="project" value="UniProtKB-EC"/>
</dbReference>
<proteinExistence type="predicted"/>
<dbReference type="InterPro" id="IPR018476">
    <property type="entry name" value="GlyceroP-diester-Pdiesterase_M"/>
</dbReference>
<feature type="transmembrane region" description="Helical" evidence="2">
    <location>
        <begin position="177"/>
        <end position="203"/>
    </location>
</feature>
<keyword evidence="2" id="KW-0472">Membrane</keyword>
<feature type="transmembrane region" description="Helical" evidence="2">
    <location>
        <begin position="137"/>
        <end position="157"/>
    </location>
</feature>
<protein>
    <submittedName>
        <fullName evidence="4">Glycerophosphoryl diester phosphodiesterase</fullName>
        <ecNumber evidence="4">3.1.4.46</ecNumber>
    </submittedName>
</protein>
<keyword evidence="2" id="KW-0812">Transmembrane</keyword>
<dbReference type="Pfam" id="PF10110">
    <property type="entry name" value="GPDPase_memb"/>
    <property type="match status" value="1"/>
</dbReference>
<keyword evidence="2" id="KW-1133">Transmembrane helix</keyword>
<dbReference type="InterPro" id="IPR017946">
    <property type="entry name" value="PLC-like_Pdiesterase_TIM-brl"/>
</dbReference>
<sequence>MNPQTMDRPGVWREYRALLSQGWGMVRAGGARLAGLILVSQALILVVALPVISWLFREALRAGGMHGLDMSSFSSATGIPFTLALIAVIVIVAFWLLSMQFTSVVVLLRWPHLTLREFAGELGRVARELLRPRSASLVLYLFLLVPFTGFGFVSAFTQGIALPPSFGAELTKSSTGIVVLAVFSLTLVVLNIRWALTVPIFVLTSGGRSARSSWRLTRGLRTQASLVCAVVTVLAVAAVAATALIFVAVLPTALTDAVAPAMSHVVAAYSLGVAQVAGFLLTGLVTAFIAAILMARVARSAAQLPTGVTLATREPQPLGHEAPRDAPAAALSPPPARATSPSPAGSRAINWGVAAGAIVMALILGSASMGTLAQLTEQPSTLVLGHRGFSEGGVENTIAGLEAAATAGADLVEMDVMQTRDGEFVAMHDATLDRLADRSDAVKDLTLDELTGITVHDMHGHQAPIPSFADYVTRALEIEMPLLIEIKLSGAETPDHVDRLVTELESLGALESNIYHSLDPASVARLKTLRPNLSVGYTMPVAGGGIPNTPADFIVVEQWTATQELQDEAWDAGLGFMAWTVNDEPGIREHLRRDSDGIVSDRPDLGLQARTEMQRETGLASLLFDTLSRFITVV</sequence>
<reference evidence="4" key="1">
    <citation type="submission" date="2021-02" db="EMBL/GenBank/DDBJ databases">
        <title>Sequencing the genomes of 1000 actinobacteria strains.</title>
        <authorList>
            <person name="Klenk H.-P."/>
        </authorList>
    </citation>
    <scope>NUCLEOTIDE SEQUENCE</scope>
    <source>
        <strain evidence="4">DSM 22850</strain>
    </source>
</reference>
<dbReference type="InterPro" id="IPR030395">
    <property type="entry name" value="GP_PDE_dom"/>
</dbReference>
<dbReference type="Proteomes" id="UP000675163">
    <property type="component" value="Unassembled WGS sequence"/>
</dbReference>